<accession>A0AAU9CEU7</accession>
<protein>
    <recommendedName>
        <fullName evidence="4">Xaa-Pro aminopeptidase</fullName>
        <ecNumber evidence="4">3.4.11.9</ecNumber>
    </recommendedName>
</protein>
<dbReference type="InterPro" id="IPR029149">
    <property type="entry name" value="Creatin/AminoP/Spt16_N"/>
</dbReference>
<dbReference type="InterPro" id="IPR007865">
    <property type="entry name" value="Aminopep_P_N"/>
</dbReference>
<dbReference type="GO" id="GO:0006508">
    <property type="term" value="P:proteolysis"/>
    <property type="evidence" value="ECO:0007669"/>
    <property type="project" value="TreeGrafter"/>
</dbReference>
<keyword evidence="6" id="KW-0378">Hydrolase</keyword>
<evidence type="ECO:0000313" key="9">
    <source>
        <dbReference type="EMBL" id="BDD10694.1"/>
    </source>
</evidence>
<gene>
    <name evidence="9" type="ORF">FUAX_31260</name>
</gene>
<dbReference type="PANTHER" id="PTHR43226">
    <property type="entry name" value="XAA-PRO AMINOPEPTIDASE 3"/>
    <property type="match status" value="1"/>
</dbReference>
<evidence type="ECO:0000256" key="5">
    <source>
        <dbReference type="ARBA" id="ARBA00022723"/>
    </source>
</evidence>
<comment type="cofactor">
    <cofactor evidence="2">
        <name>Mn(2+)</name>
        <dbReference type="ChEBI" id="CHEBI:29035"/>
    </cofactor>
</comment>
<dbReference type="KEGG" id="fax:FUAX_31260"/>
<dbReference type="RefSeq" id="WP_338392232.1">
    <property type="nucleotide sequence ID" value="NZ_AP025314.1"/>
</dbReference>
<reference evidence="9 10" key="1">
    <citation type="submission" date="2021-12" db="EMBL/GenBank/DDBJ databases">
        <title>Genome sequencing of bacteria with rrn-lacking chromosome and rrn-plasmid.</title>
        <authorList>
            <person name="Anda M."/>
            <person name="Iwasaki W."/>
        </authorList>
    </citation>
    <scope>NUCLEOTIDE SEQUENCE [LARGE SCALE GENOMIC DNA]</scope>
    <source>
        <strain evidence="9 10">DSM 100852</strain>
    </source>
</reference>
<dbReference type="Gene3D" id="3.90.230.10">
    <property type="entry name" value="Creatinase/methionine aminopeptidase superfamily"/>
    <property type="match status" value="1"/>
</dbReference>
<dbReference type="Pfam" id="PF00557">
    <property type="entry name" value="Peptidase_M24"/>
    <property type="match status" value="1"/>
</dbReference>
<evidence type="ECO:0000256" key="4">
    <source>
        <dbReference type="ARBA" id="ARBA00012574"/>
    </source>
</evidence>
<dbReference type="EMBL" id="AP025314">
    <property type="protein sequence ID" value="BDD10694.1"/>
    <property type="molecule type" value="Genomic_DNA"/>
</dbReference>
<dbReference type="GO" id="GO:0030145">
    <property type="term" value="F:manganese ion binding"/>
    <property type="evidence" value="ECO:0007669"/>
    <property type="project" value="InterPro"/>
</dbReference>
<evidence type="ECO:0000259" key="8">
    <source>
        <dbReference type="SMART" id="SM01011"/>
    </source>
</evidence>
<keyword evidence="9" id="KW-0645">Protease</keyword>
<keyword evidence="7" id="KW-0464">Manganese</keyword>
<dbReference type="SUPFAM" id="SSF53092">
    <property type="entry name" value="Creatinase/prolidase N-terminal domain"/>
    <property type="match status" value="1"/>
</dbReference>
<feature type="domain" description="Aminopeptidase P N-terminal" evidence="8">
    <location>
        <begin position="4"/>
        <end position="135"/>
    </location>
</feature>
<dbReference type="EC" id="3.4.11.9" evidence="4"/>
<dbReference type="AlphaFoldDB" id="A0AAU9CEU7"/>
<evidence type="ECO:0000256" key="3">
    <source>
        <dbReference type="ARBA" id="ARBA00008766"/>
    </source>
</evidence>
<evidence type="ECO:0000256" key="1">
    <source>
        <dbReference type="ARBA" id="ARBA00001424"/>
    </source>
</evidence>
<name>A0AAU9CEU7_9BACT</name>
<evidence type="ECO:0000256" key="2">
    <source>
        <dbReference type="ARBA" id="ARBA00001936"/>
    </source>
</evidence>
<keyword evidence="9" id="KW-0031">Aminopeptidase</keyword>
<dbReference type="Pfam" id="PF05195">
    <property type="entry name" value="AMP_N"/>
    <property type="match status" value="1"/>
</dbReference>
<dbReference type="InterPro" id="IPR052433">
    <property type="entry name" value="X-Pro_dipept-like"/>
</dbReference>
<keyword evidence="10" id="KW-1185">Reference proteome</keyword>
<keyword evidence="5" id="KW-0479">Metal-binding</keyword>
<sequence length="469" mass="51463">MSFFPKETYVARRRKLAESIGKGTVLLLGNDNVGMNYTDNHYPFRQDSTFLYFFGINKPGLAGTINTETGEAKIFGDDLSIDDIVWTGPMPNLSELATCAGVTVTAPSNKLVEEIAKCQIQNQPIHYIPQYRHRNLIKTADLLDIPINQVNLNASVTLIKGIVALRSIKSEEEIVEIEKAVNLSLDMHEAAIAMARPGVNENTIAAKIRQVAEAAGGTLSFPTIATIRGEILHNHYTGNTLQEGDLLLLDAGAEVRSGYAGDLSSTIPVSGQFTARQREVYDVVYSAHLAAMDTLKPGTEFTETHRAACLKIAEGMNSLGLMKGDPAEAVAQGAHALFFQCGTGHMMGLDVHDMENLGEQYVGYTDTKLKSTQFGLKSLRLGKALEPGFVVTVEPGIYFIPELIDRWKAEKKFEDFINYSEVEKYKDFGGIRNEEDVLITKDGSRTLGRKKTQSADELESLMASITETV</sequence>
<dbReference type="CDD" id="cd01087">
    <property type="entry name" value="Prolidase"/>
    <property type="match status" value="1"/>
</dbReference>
<dbReference type="Gene3D" id="3.40.350.10">
    <property type="entry name" value="Creatinase/prolidase N-terminal domain"/>
    <property type="match status" value="1"/>
</dbReference>
<evidence type="ECO:0000256" key="7">
    <source>
        <dbReference type="ARBA" id="ARBA00023211"/>
    </source>
</evidence>
<dbReference type="GO" id="GO:0070006">
    <property type="term" value="F:metalloaminopeptidase activity"/>
    <property type="evidence" value="ECO:0007669"/>
    <property type="project" value="InterPro"/>
</dbReference>
<dbReference type="InterPro" id="IPR000994">
    <property type="entry name" value="Pept_M24"/>
</dbReference>
<dbReference type="SMART" id="SM01011">
    <property type="entry name" value="AMP_N"/>
    <property type="match status" value="1"/>
</dbReference>
<comment type="catalytic activity">
    <reaction evidence="1">
        <text>Release of any N-terminal amino acid, including proline, that is linked to proline, even from a dipeptide or tripeptide.</text>
        <dbReference type="EC" id="3.4.11.9"/>
    </reaction>
</comment>
<proteinExistence type="inferred from homology"/>
<comment type="similarity">
    <text evidence="3">Belongs to the peptidase M24B family.</text>
</comment>
<dbReference type="SUPFAM" id="SSF55920">
    <property type="entry name" value="Creatinase/aminopeptidase"/>
    <property type="match status" value="1"/>
</dbReference>
<dbReference type="PANTHER" id="PTHR43226:SF4">
    <property type="entry name" value="XAA-PRO AMINOPEPTIDASE 3"/>
    <property type="match status" value="1"/>
</dbReference>
<evidence type="ECO:0000256" key="6">
    <source>
        <dbReference type="ARBA" id="ARBA00022801"/>
    </source>
</evidence>
<dbReference type="GO" id="GO:0005829">
    <property type="term" value="C:cytosol"/>
    <property type="evidence" value="ECO:0007669"/>
    <property type="project" value="TreeGrafter"/>
</dbReference>
<dbReference type="Proteomes" id="UP001348817">
    <property type="component" value="Chromosome"/>
</dbReference>
<dbReference type="InterPro" id="IPR036005">
    <property type="entry name" value="Creatinase/aminopeptidase-like"/>
</dbReference>
<organism evidence="9 10">
    <name type="scientific">Fulvitalea axinellae</name>
    <dbReference type="NCBI Taxonomy" id="1182444"/>
    <lineage>
        <taxon>Bacteria</taxon>
        <taxon>Pseudomonadati</taxon>
        <taxon>Bacteroidota</taxon>
        <taxon>Cytophagia</taxon>
        <taxon>Cytophagales</taxon>
        <taxon>Persicobacteraceae</taxon>
        <taxon>Fulvitalea</taxon>
    </lineage>
</organism>
<evidence type="ECO:0000313" key="10">
    <source>
        <dbReference type="Proteomes" id="UP001348817"/>
    </source>
</evidence>